<reference evidence="1 2" key="1">
    <citation type="journal article" date="2021" name="BMC Biol.">
        <title>Horizontally acquired antibacterial genes associated with adaptive radiation of ladybird beetles.</title>
        <authorList>
            <person name="Li H.S."/>
            <person name="Tang X.F."/>
            <person name="Huang Y.H."/>
            <person name="Xu Z.Y."/>
            <person name="Chen M.L."/>
            <person name="Du X.Y."/>
            <person name="Qiu B.Y."/>
            <person name="Chen P.T."/>
            <person name="Zhang W."/>
            <person name="Slipinski A."/>
            <person name="Escalona H.E."/>
            <person name="Waterhouse R.M."/>
            <person name="Zwick A."/>
            <person name="Pang H."/>
        </authorList>
    </citation>
    <scope>NUCLEOTIDE SEQUENCE [LARGE SCALE GENOMIC DNA]</scope>
    <source>
        <strain evidence="1">SYSU2018</strain>
    </source>
</reference>
<keyword evidence="2" id="KW-1185">Reference proteome</keyword>
<dbReference type="AlphaFoldDB" id="A0ABD2MZI9"/>
<evidence type="ECO:0000313" key="1">
    <source>
        <dbReference type="EMBL" id="KAL3271923.1"/>
    </source>
</evidence>
<dbReference type="Proteomes" id="UP001516400">
    <property type="component" value="Unassembled WGS sequence"/>
</dbReference>
<accession>A0ABD2MZI9</accession>
<dbReference type="EMBL" id="JABFTP020000042">
    <property type="protein sequence ID" value="KAL3271923.1"/>
    <property type="molecule type" value="Genomic_DNA"/>
</dbReference>
<sequence length="148" mass="16868">MSLCYVAKIYSTAENLVHKYILYNPSIDNNRYKIFFKGIDDTNFDTELIRHCLPFAVSSPPWPIKIPQINTVLTLYPKTKTNHNDLRNASKTQTGAGAAAITTNQENFVKLLEHCIIYTGEVIAIKEALQIAKILPEKQIMIVRISEW</sequence>
<organism evidence="1 2">
    <name type="scientific">Cryptolaemus montrouzieri</name>
    <dbReference type="NCBI Taxonomy" id="559131"/>
    <lineage>
        <taxon>Eukaryota</taxon>
        <taxon>Metazoa</taxon>
        <taxon>Ecdysozoa</taxon>
        <taxon>Arthropoda</taxon>
        <taxon>Hexapoda</taxon>
        <taxon>Insecta</taxon>
        <taxon>Pterygota</taxon>
        <taxon>Neoptera</taxon>
        <taxon>Endopterygota</taxon>
        <taxon>Coleoptera</taxon>
        <taxon>Polyphaga</taxon>
        <taxon>Cucujiformia</taxon>
        <taxon>Coccinelloidea</taxon>
        <taxon>Coccinellidae</taxon>
        <taxon>Scymninae</taxon>
        <taxon>Scymnini</taxon>
        <taxon>Cryptolaemus</taxon>
    </lineage>
</organism>
<name>A0ABD2MZI9_9CUCU</name>
<proteinExistence type="predicted"/>
<feature type="non-terminal residue" evidence="1">
    <location>
        <position position="148"/>
    </location>
</feature>
<comment type="caution">
    <text evidence="1">The sequence shown here is derived from an EMBL/GenBank/DDBJ whole genome shotgun (WGS) entry which is preliminary data.</text>
</comment>
<gene>
    <name evidence="1" type="ORF">HHI36_022393</name>
</gene>
<evidence type="ECO:0000313" key="2">
    <source>
        <dbReference type="Proteomes" id="UP001516400"/>
    </source>
</evidence>
<protein>
    <submittedName>
        <fullName evidence="1">Uncharacterized protein</fullName>
    </submittedName>
</protein>